<organism evidence="1 2">
    <name type="scientific">Parthenolecanium corni</name>
    <dbReference type="NCBI Taxonomy" id="536013"/>
    <lineage>
        <taxon>Eukaryota</taxon>
        <taxon>Metazoa</taxon>
        <taxon>Ecdysozoa</taxon>
        <taxon>Arthropoda</taxon>
        <taxon>Hexapoda</taxon>
        <taxon>Insecta</taxon>
        <taxon>Pterygota</taxon>
        <taxon>Neoptera</taxon>
        <taxon>Paraneoptera</taxon>
        <taxon>Hemiptera</taxon>
        <taxon>Sternorrhyncha</taxon>
        <taxon>Coccoidea</taxon>
        <taxon>Coccidae</taxon>
        <taxon>Parthenolecanium</taxon>
    </lineage>
</organism>
<accession>A0AAN9TV01</accession>
<dbReference type="AlphaFoldDB" id="A0AAN9TV01"/>
<protein>
    <submittedName>
        <fullName evidence="1">Uncharacterized protein</fullName>
    </submittedName>
</protein>
<proteinExistence type="predicted"/>
<sequence>MRPHHLGACALFFTLITLLFICALNLLLWALEHIVGPYAHLVVSHEQSANLLQRVPDVAPRHYHHPVIVRSPPPVQFVPQPAAHLNLSSFNTKTNPEAQPPSPCVRFVYSAQTAPPLYDSLHHHGH</sequence>
<evidence type="ECO:0000313" key="2">
    <source>
        <dbReference type="Proteomes" id="UP001367676"/>
    </source>
</evidence>
<reference evidence="1 2" key="1">
    <citation type="submission" date="2024-03" db="EMBL/GenBank/DDBJ databases">
        <title>Adaptation during the transition from Ophiocordyceps entomopathogen to insect associate is accompanied by gene loss and intensified selection.</title>
        <authorList>
            <person name="Ward C.M."/>
            <person name="Onetto C.A."/>
            <person name="Borneman A.R."/>
        </authorList>
    </citation>
    <scope>NUCLEOTIDE SEQUENCE [LARGE SCALE GENOMIC DNA]</scope>
    <source>
        <strain evidence="1">AWRI1</strain>
        <tissue evidence="1">Single Adult Female</tissue>
    </source>
</reference>
<keyword evidence="2" id="KW-1185">Reference proteome</keyword>
<evidence type="ECO:0000313" key="1">
    <source>
        <dbReference type="EMBL" id="KAK7605407.1"/>
    </source>
</evidence>
<comment type="caution">
    <text evidence="1">The sequence shown here is derived from an EMBL/GenBank/DDBJ whole genome shotgun (WGS) entry which is preliminary data.</text>
</comment>
<gene>
    <name evidence="1" type="ORF">V9T40_007265</name>
</gene>
<name>A0AAN9TV01_9HEMI</name>
<dbReference type="EMBL" id="JBBCAQ010000002">
    <property type="protein sequence ID" value="KAK7605407.1"/>
    <property type="molecule type" value="Genomic_DNA"/>
</dbReference>
<dbReference type="Proteomes" id="UP001367676">
    <property type="component" value="Unassembled WGS sequence"/>
</dbReference>